<dbReference type="Pfam" id="PF04266">
    <property type="entry name" value="ASCH"/>
    <property type="match status" value="1"/>
</dbReference>
<organism evidence="2 3">
    <name type="scientific">Fluctibacter corallii</name>
    <dbReference type="NCBI Taxonomy" id="2984329"/>
    <lineage>
        <taxon>Bacteria</taxon>
        <taxon>Pseudomonadati</taxon>
        <taxon>Pseudomonadota</taxon>
        <taxon>Gammaproteobacteria</taxon>
        <taxon>Alteromonadales</taxon>
        <taxon>Alteromonadaceae</taxon>
        <taxon>Fluctibacter</taxon>
    </lineage>
</organism>
<dbReference type="SUPFAM" id="SSF88697">
    <property type="entry name" value="PUA domain-like"/>
    <property type="match status" value="1"/>
</dbReference>
<evidence type="ECO:0000313" key="2">
    <source>
        <dbReference type="EMBL" id="MCV2886332.1"/>
    </source>
</evidence>
<evidence type="ECO:0000259" key="1">
    <source>
        <dbReference type="SMART" id="SM01022"/>
    </source>
</evidence>
<dbReference type="InterPro" id="IPR015947">
    <property type="entry name" value="PUA-like_sf"/>
</dbReference>
<evidence type="ECO:0000313" key="3">
    <source>
        <dbReference type="Proteomes" id="UP001652504"/>
    </source>
</evidence>
<dbReference type="Gene3D" id="3.10.400.10">
    <property type="entry name" value="Sulfate adenylyltransferase"/>
    <property type="match status" value="1"/>
</dbReference>
<dbReference type="CDD" id="cd06553">
    <property type="entry name" value="ASCH_Ef3133_like"/>
    <property type="match status" value="1"/>
</dbReference>
<comment type="caution">
    <text evidence="2">The sequence shown here is derived from an EMBL/GenBank/DDBJ whole genome shotgun (WGS) entry which is preliminary data.</text>
</comment>
<dbReference type="InterPro" id="IPR007374">
    <property type="entry name" value="ASCH_domain"/>
</dbReference>
<sequence length="157" mass="17741">MHPTINQLCQAYFNASQQAPFSIPYWHFCDNQADADDCARLVVEGVKRATSPSLWWHEAHNEPIAKAGDLHVVTNWQGEAQCIIQTTRVAIVPFNQITAEYAALEGEGDKSLAYWKQVHWAYYQRELAETGFTPTLEMPIVCTEFNVVLARTQSVLA</sequence>
<dbReference type="PANTHER" id="PTHR39203:SF1">
    <property type="entry name" value="CYTOPLASMIC PROTEIN"/>
    <property type="match status" value="1"/>
</dbReference>
<dbReference type="RefSeq" id="WP_263713620.1">
    <property type="nucleotide sequence ID" value="NZ_JAOWKX010000010.1"/>
</dbReference>
<dbReference type="InterPro" id="IPR009326">
    <property type="entry name" value="DUF984"/>
</dbReference>
<feature type="domain" description="ASCH" evidence="1">
    <location>
        <begin position="26"/>
        <end position="149"/>
    </location>
</feature>
<dbReference type="PANTHER" id="PTHR39203">
    <property type="entry name" value="CYTOPLASMIC PROTEIN-RELATED"/>
    <property type="match status" value="1"/>
</dbReference>
<dbReference type="SMART" id="SM01022">
    <property type="entry name" value="ASCH"/>
    <property type="match status" value="1"/>
</dbReference>
<proteinExistence type="predicted"/>
<reference evidence="2 3" key="1">
    <citation type="submission" date="2022-10" db="EMBL/GenBank/DDBJ databases">
        <title>Aestuariibacter sp. AA17 isolated from Montipora capitata coral fragment.</title>
        <authorList>
            <person name="Emsley S.A."/>
            <person name="Pfannmuller K.M."/>
            <person name="Loughran R.M."/>
            <person name="Shlafstein M."/>
            <person name="Papke E."/>
            <person name="Saw J.H."/>
            <person name="Ushijima B."/>
            <person name="Videau P."/>
        </authorList>
    </citation>
    <scope>NUCLEOTIDE SEQUENCE [LARGE SCALE GENOMIC DNA]</scope>
    <source>
        <strain evidence="2 3">AA17</strain>
    </source>
</reference>
<protein>
    <submittedName>
        <fullName evidence="2">ASCH domain-containing protein</fullName>
    </submittedName>
</protein>
<dbReference type="EMBL" id="JAOWKX010000010">
    <property type="protein sequence ID" value="MCV2886332.1"/>
    <property type="molecule type" value="Genomic_DNA"/>
</dbReference>
<keyword evidence="3" id="KW-1185">Reference proteome</keyword>
<accession>A0ABT3ACD3</accession>
<gene>
    <name evidence="2" type="ORF">OE749_16680</name>
</gene>
<name>A0ABT3ACD3_9ALTE</name>
<dbReference type="Proteomes" id="UP001652504">
    <property type="component" value="Unassembled WGS sequence"/>
</dbReference>
<dbReference type="PIRSF" id="PIRSF021320">
    <property type="entry name" value="DUF984"/>
    <property type="match status" value="1"/>
</dbReference>